<dbReference type="AlphaFoldDB" id="A0A9W8FYP8"/>
<evidence type="ECO:0000313" key="2">
    <source>
        <dbReference type="Proteomes" id="UP001151518"/>
    </source>
</evidence>
<protein>
    <submittedName>
        <fullName evidence="1">Uncharacterized protein</fullName>
    </submittedName>
</protein>
<reference evidence="1" key="1">
    <citation type="submission" date="2022-07" db="EMBL/GenBank/DDBJ databases">
        <title>Phylogenomic reconstructions and comparative analyses of Kickxellomycotina fungi.</title>
        <authorList>
            <person name="Reynolds N.K."/>
            <person name="Stajich J.E."/>
            <person name="Barry K."/>
            <person name="Grigoriev I.V."/>
            <person name="Crous P."/>
            <person name="Smith M.E."/>
        </authorList>
    </citation>
    <scope>NUCLEOTIDE SEQUENCE</scope>
    <source>
        <strain evidence="1">NRRL 3115</strain>
    </source>
</reference>
<evidence type="ECO:0000313" key="1">
    <source>
        <dbReference type="EMBL" id="KAJ2671714.1"/>
    </source>
</evidence>
<organism evidence="1 2">
    <name type="scientific">Coemansia spiralis</name>
    <dbReference type="NCBI Taxonomy" id="417178"/>
    <lineage>
        <taxon>Eukaryota</taxon>
        <taxon>Fungi</taxon>
        <taxon>Fungi incertae sedis</taxon>
        <taxon>Zoopagomycota</taxon>
        <taxon>Kickxellomycotina</taxon>
        <taxon>Kickxellomycetes</taxon>
        <taxon>Kickxellales</taxon>
        <taxon>Kickxellaceae</taxon>
        <taxon>Coemansia</taxon>
    </lineage>
</organism>
<sequence length="178" mass="19952">MSNVIDTFTFFRKTLSQSAVVFHGDLDKKPEDGESIQPLYHINIKRGSLELLQPTATGMQSVLTGSFDSITRRSATIRSTSGLSAVKSNGILSSGWTFIYLSDKYKWTVSTWNNSWTLKDINDRPLAKFTRFSFKFKKMGKLEVYKELDPVLIAMVMLTCKLVYNTVHASEGDYGAGA</sequence>
<proteinExistence type="predicted"/>
<name>A0A9W8FYP8_9FUNG</name>
<comment type="caution">
    <text evidence="1">The sequence shown here is derived from an EMBL/GenBank/DDBJ whole genome shotgun (WGS) entry which is preliminary data.</text>
</comment>
<dbReference type="EMBL" id="JANBTW010000096">
    <property type="protein sequence ID" value="KAJ2671714.1"/>
    <property type="molecule type" value="Genomic_DNA"/>
</dbReference>
<gene>
    <name evidence="1" type="ORF">GGI25_005405</name>
</gene>
<accession>A0A9W8FYP8</accession>
<dbReference type="OrthoDB" id="5573441at2759"/>
<dbReference type="Proteomes" id="UP001151518">
    <property type="component" value="Unassembled WGS sequence"/>
</dbReference>